<accession>A0AAU6PI54</accession>
<evidence type="ECO:0000313" key="1">
    <source>
        <dbReference type="EMBL" id="WXU00707.1"/>
    </source>
</evidence>
<dbReference type="EMBL" id="CP138327">
    <property type="protein sequence ID" value="WXU00707.1"/>
    <property type="molecule type" value="Genomic_DNA"/>
</dbReference>
<reference evidence="1" key="1">
    <citation type="submission" date="2023-10" db="EMBL/GenBank/DDBJ databases">
        <title>The first scallop-associated chemosynthetic bacterial symbiont.</title>
        <authorList>
            <person name="Lin Y.-T."/>
            <person name="Sun J."/>
            <person name="Ip J.C.-H."/>
            <person name="He X."/>
            <person name="Gao Z.-M."/>
            <person name="Perez M."/>
            <person name="Xu T."/>
            <person name="Qian P.-Y."/>
            <person name="Qiu J.-W."/>
        </authorList>
    </citation>
    <scope>NUCLEOTIDE SEQUENCE</scope>
    <source>
        <strain evidence="1">Gill1</strain>
    </source>
</reference>
<sequence length="62" mass="6933">MWLCKGLTPSHTTIANFRKNNAKALKNVFKEFVLLCRNLDLIGNELVALDGAFLRANASKNQ</sequence>
<dbReference type="AlphaFoldDB" id="A0AAU6PI54"/>
<protein>
    <recommendedName>
        <fullName evidence="2">Transposase</fullName>
    </recommendedName>
</protein>
<gene>
    <name evidence="1" type="ORF">Ctma_1436</name>
</gene>
<dbReference type="PANTHER" id="PTHR33408:SF2">
    <property type="entry name" value="TRANSPOSASE DDE DOMAIN-CONTAINING PROTEIN"/>
    <property type="match status" value="1"/>
</dbReference>
<proteinExistence type="predicted"/>
<organism evidence="1">
    <name type="scientific">Catillopecten margaritatus gill symbiont</name>
    <dbReference type="NCBI Taxonomy" id="3083288"/>
    <lineage>
        <taxon>Bacteria</taxon>
        <taxon>Pseudomonadati</taxon>
        <taxon>Pseudomonadota</taxon>
        <taxon>Gammaproteobacteria</taxon>
        <taxon>sulfur-oxidizing symbionts</taxon>
    </lineage>
</organism>
<dbReference type="PANTHER" id="PTHR33408">
    <property type="entry name" value="TRANSPOSASE"/>
    <property type="match status" value="1"/>
</dbReference>
<name>A0AAU6PI54_9GAMM</name>
<evidence type="ECO:0008006" key="2">
    <source>
        <dbReference type="Google" id="ProtNLM"/>
    </source>
</evidence>